<sequence length="131" mass="13123">MRTSFNTFSAILFACALRAAAAEDLSGDQATCMNQCISSTPIAPCAAADIQCTCAPASEVRAKILACGTGTCGIPSADATSFYNATCVASGFDPSAPPSKSQTGSADILGVWDSTALVTVVVGLAVSTVFV</sequence>
<organism evidence="2 3">
    <name type="scientific">Mycena albidolilacea</name>
    <dbReference type="NCBI Taxonomy" id="1033008"/>
    <lineage>
        <taxon>Eukaryota</taxon>
        <taxon>Fungi</taxon>
        <taxon>Dikarya</taxon>
        <taxon>Basidiomycota</taxon>
        <taxon>Agaricomycotina</taxon>
        <taxon>Agaricomycetes</taxon>
        <taxon>Agaricomycetidae</taxon>
        <taxon>Agaricales</taxon>
        <taxon>Marasmiineae</taxon>
        <taxon>Mycenaceae</taxon>
        <taxon>Mycena</taxon>
    </lineage>
</organism>
<gene>
    <name evidence="2" type="ORF">DFH08DRAFT_1084758</name>
</gene>
<evidence type="ECO:0000313" key="2">
    <source>
        <dbReference type="EMBL" id="KAJ7327622.1"/>
    </source>
</evidence>
<protein>
    <recommendedName>
        <fullName evidence="4">Extracellular membrane protein CFEM domain-containing protein</fullName>
    </recommendedName>
</protein>
<dbReference type="EMBL" id="JARIHO010000041">
    <property type="protein sequence ID" value="KAJ7327622.1"/>
    <property type="molecule type" value="Genomic_DNA"/>
</dbReference>
<reference evidence="2" key="1">
    <citation type="submission" date="2023-03" db="EMBL/GenBank/DDBJ databases">
        <title>Massive genome expansion in bonnet fungi (Mycena s.s.) driven by repeated elements and novel gene families across ecological guilds.</title>
        <authorList>
            <consortium name="Lawrence Berkeley National Laboratory"/>
            <person name="Harder C.B."/>
            <person name="Miyauchi S."/>
            <person name="Viragh M."/>
            <person name="Kuo A."/>
            <person name="Thoen E."/>
            <person name="Andreopoulos B."/>
            <person name="Lu D."/>
            <person name="Skrede I."/>
            <person name="Drula E."/>
            <person name="Henrissat B."/>
            <person name="Morin E."/>
            <person name="Kohler A."/>
            <person name="Barry K."/>
            <person name="LaButti K."/>
            <person name="Morin E."/>
            <person name="Salamov A."/>
            <person name="Lipzen A."/>
            <person name="Mereny Z."/>
            <person name="Hegedus B."/>
            <person name="Baldrian P."/>
            <person name="Stursova M."/>
            <person name="Weitz H."/>
            <person name="Taylor A."/>
            <person name="Grigoriev I.V."/>
            <person name="Nagy L.G."/>
            <person name="Martin F."/>
            <person name="Kauserud H."/>
        </authorList>
    </citation>
    <scope>NUCLEOTIDE SEQUENCE</scope>
    <source>
        <strain evidence="2">CBHHK002</strain>
    </source>
</reference>
<proteinExistence type="predicted"/>
<evidence type="ECO:0000313" key="3">
    <source>
        <dbReference type="Proteomes" id="UP001218218"/>
    </source>
</evidence>
<evidence type="ECO:0000256" key="1">
    <source>
        <dbReference type="SAM" id="SignalP"/>
    </source>
</evidence>
<feature type="signal peptide" evidence="1">
    <location>
        <begin position="1"/>
        <end position="22"/>
    </location>
</feature>
<feature type="chain" id="PRO_5042047588" description="Extracellular membrane protein CFEM domain-containing protein" evidence="1">
    <location>
        <begin position="23"/>
        <end position="131"/>
    </location>
</feature>
<dbReference type="AlphaFoldDB" id="A0AAD7EJJ1"/>
<accession>A0AAD7EJJ1</accession>
<name>A0AAD7EJJ1_9AGAR</name>
<dbReference type="Proteomes" id="UP001218218">
    <property type="component" value="Unassembled WGS sequence"/>
</dbReference>
<dbReference type="PROSITE" id="PS51257">
    <property type="entry name" value="PROKAR_LIPOPROTEIN"/>
    <property type="match status" value="1"/>
</dbReference>
<comment type="caution">
    <text evidence="2">The sequence shown here is derived from an EMBL/GenBank/DDBJ whole genome shotgun (WGS) entry which is preliminary data.</text>
</comment>
<keyword evidence="3" id="KW-1185">Reference proteome</keyword>
<keyword evidence="1" id="KW-0732">Signal</keyword>
<evidence type="ECO:0008006" key="4">
    <source>
        <dbReference type="Google" id="ProtNLM"/>
    </source>
</evidence>